<proteinExistence type="predicted"/>
<dbReference type="PIRSF" id="PIRSF021435">
    <property type="entry name" value="SpoIIIAB"/>
    <property type="match status" value="1"/>
</dbReference>
<accession>A0A174AL61</accession>
<protein>
    <submittedName>
        <fullName evidence="1">Stage III sporulation protein SpoAB</fullName>
    </submittedName>
</protein>
<gene>
    <name evidence="1" type="ORF">ERS852491_00755</name>
</gene>
<reference evidence="1 2" key="1">
    <citation type="submission" date="2015-09" db="EMBL/GenBank/DDBJ databases">
        <authorList>
            <consortium name="Pathogen Informatics"/>
        </authorList>
    </citation>
    <scope>NUCLEOTIDE SEQUENCE [LARGE SCALE GENOMIC DNA]</scope>
    <source>
        <strain evidence="1 2">2789STDY5834876</strain>
    </source>
</reference>
<dbReference type="OrthoDB" id="1779801at2"/>
<organism evidence="1 2">
    <name type="scientific">Faecalicatena contorta</name>
    <dbReference type="NCBI Taxonomy" id="39482"/>
    <lineage>
        <taxon>Bacteria</taxon>
        <taxon>Bacillati</taxon>
        <taxon>Bacillota</taxon>
        <taxon>Clostridia</taxon>
        <taxon>Lachnospirales</taxon>
        <taxon>Lachnospiraceae</taxon>
        <taxon>Faecalicatena</taxon>
    </lineage>
</organism>
<dbReference type="STRING" id="39482.ERS852491_00755"/>
<evidence type="ECO:0000313" key="2">
    <source>
        <dbReference type="Proteomes" id="UP000095544"/>
    </source>
</evidence>
<dbReference type="GeneID" id="93334049"/>
<evidence type="ECO:0000313" key="1">
    <source>
        <dbReference type="EMBL" id="CUN89481.1"/>
    </source>
</evidence>
<name>A0A174AL61_9FIRM</name>
<dbReference type="RefSeq" id="WP_025657587.1">
    <property type="nucleotide sequence ID" value="NZ_BAAACT010000148.1"/>
</dbReference>
<dbReference type="InterPro" id="IPR014198">
    <property type="entry name" value="Spore_III_AB"/>
</dbReference>
<sequence>MQRFIGCLLILGATTGAGIAYGTELQRYLEKLLYIRHIVYMLKGELEYSNAPLGEIFGRVAVRVKEPYRKWLRVMERQVEEREEDEFAKIWNRSVDRNLSELHLKSVHSIQLKELGTFLGQLDGDTSSRTMQLYLNRLELEIEKVREGMAAKKRIGNCLGVMGGIFLVVILI</sequence>
<dbReference type="Proteomes" id="UP000095544">
    <property type="component" value="Unassembled WGS sequence"/>
</dbReference>
<dbReference type="Pfam" id="PF09548">
    <property type="entry name" value="Spore_III_AB"/>
    <property type="match status" value="1"/>
</dbReference>
<dbReference type="AlphaFoldDB" id="A0A174AL61"/>
<dbReference type="EMBL" id="CYZU01000005">
    <property type="protein sequence ID" value="CUN89481.1"/>
    <property type="molecule type" value="Genomic_DNA"/>
</dbReference>